<evidence type="ECO:0000313" key="3">
    <source>
        <dbReference type="EMBL" id="MFC2948571.1"/>
    </source>
</evidence>
<comment type="caution">
    <text evidence="3">The sequence shown here is derived from an EMBL/GenBank/DDBJ whole genome shotgun (WGS) entry which is preliminary data.</text>
</comment>
<name>A0ABV7A650_9BACI</name>
<feature type="domain" description="HTH cro/C1-type" evidence="2">
    <location>
        <begin position="7"/>
        <end position="41"/>
    </location>
</feature>
<dbReference type="PANTHER" id="PTHR46558">
    <property type="entry name" value="TRACRIPTIONAL REGULATORY PROTEIN-RELATED-RELATED"/>
    <property type="match status" value="1"/>
</dbReference>
<gene>
    <name evidence="3" type="ORF">ACFODW_09485</name>
</gene>
<dbReference type="SUPFAM" id="SSF47413">
    <property type="entry name" value="lambda repressor-like DNA-binding domains"/>
    <property type="match status" value="1"/>
</dbReference>
<dbReference type="InterPro" id="IPR001387">
    <property type="entry name" value="Cro/C1-type_HTH"/>
</dbReference>
<reference evidence="4" key="1">
    <citation type="journal article" date="2019" name="Int. J. Syst. Evol. Microbiol.">
        <title>The Global Catalogue of Microorganisms (GCM) 10K type strain sequencing project: providing services to taxonomists for standard genome sequencing and annotation.</title>
        <authorList>
            <consortium name="The Broad Institute Genomics Platform"/>
            <consortium name="The Broad Institute Genome Sequencing Center for Infectious Disease"/>
            <person name="Wu L."/>
            <person name="Ma J."/>
        </authorList>
    </citation>
    <scope>NUCLEOTIDE SEQUENCE [LARGE SCALE GENOMIC DNA]</scope>
    <source>
        <strain evidence="4">KCTC 13193</strain>
    </source>
</reference>
<dbReference type="EMBL" id="JBHRRZ010000015">
    <property type="protein sequence ID" value="MFC2948571.1"/>
    <property type="molecule type" value="Genomic_DNA"/>
</dbReference>
<dbReference type="InterPro" id="IPR010982">
    <property type="entry name" value="Lambda_DNA-bd_dom_sf"/>
</dbReference>
<protein>
    <submittedName>
        <fullName evidence="3">Helix-turn-helix transcriptional regulator</fullName>
    </submittedName>
</protein>
<dbReference type="CDD" id="cd00093">
    <property type="entry name" value="HTH_XRE"/>
    <property type="match status" value="1"/>
</dbReference>
<dbReference type="Proteomes" id="UP001595387">
    <property type="component" value="Unassembled WGS sequence"/>
</dbReference>
<keyword evidence="4" id="KW-1185">Reference proteome</keyword>
<evidence type="ECO:0000313" key="4">
    <source>
        <dbReference type="Proteomes" id="UP001595387"/>
    </source>
</evidence>
<keyword evidence="1" id="KW-0238">DNA-binding</keyword>
<dbReference type="RefSeq" id="WP_390305706.1">
    <property type="nucleotide sequence ID" value="NZ_JBHRRZ010000015.1"/>
</dbReference>
<dbReference type="PANTHER" id="PTHR46558:SF13">
    <property type="entry name" value="HTH-TYPE TRANSCRIPTIONAL REGULATOR IMMR"/>
    <property type="match status" value="1"/>
</dbReference>
<sequence length="171" mass="19531">MKAGKSIKGLRLRKGLTQENIANDLHVSKQLVSHLENDRRNMTEDLMKESVTYYSDAQYGFEVARETANGYITPLATANKAIEWHRLALEEVFKREADEAIKHFNKVSLVKSPDYADEDDIGAIEDGVKELLDVQTTINSFLARLEQTYPISIKDCMRKRTPEWKAKGWIG</sequence>
<dbReference type="Gene3D" id="1.10.260.40">
    <property type="entry name" value="lambda repressor-like DNA-binding domains"/>
    <property type="match status" value="1"/>
</dbReference>
<dbReference type="PROSITE" id="PS50943">
    <property type="entry name" value="HTH_CROC1"/>
    <property type="match status" value="1"/>
</dbReference>
<proteinExistence type="predicted"/>
<evidence type="ECO:0000259" key="2">
    <source>
        <dbReference type="PROSITE" id="PS50943"/>
    </source>
</evidence>
<evidence type="ECO:0000256" key="1">
    <source>
        <dbReference type="ARBA" id="ARBA00023125"/>
    </source>
</evidence>
<accession>A0ABV7A650</accession>
<organism evidence="3 4">
    <name type="scientific">Virgibacillus sediminis</name>
    <dbReference type="NCBI Taxonomy" id="202260"/>
    <lineage>
        <taxon>Bacteria</taxon>
        <taxon>Bacillati</taxon>
        <taxon>Bacillota</taxon>
        <taxon>Bacilli</taxon>
        <taxon>Bacillales</taxon>
        <taxon>Bacillaceae</taxon>
        <taxon>Virgibacillus</taxon>
    </lineage>
</organism>
<dbReference type="Pfam" id="PF01381">
    <property type="entry name" value="HTH_3"/>
    <property type="match status" value="1"/>
</dbReference>